<reference evidence="2 3" key="1">
    <citation type="journal article" date="2017" name="BMC Genomics">
        <title>Genomic analysis of methanogenic archaea reveals a shift towards energy conservation.</title>
        <authorList>
            <person name="Gilmore S.P."/>
            <person name="Henske J.K."/>
            <person name="Sexton J.A."/>
            <person name="Solomon K.V."/>
            <person name="Seppala S."/>
            <person name="Yoo J.I."/>
            <person name="Huyett L.M."/>
            <person name="Pressman A."/>
            <person name="Cogan J.Z."/>
            <person name="Kivenson V."/>
            <person name="Peng X."/>
            <person name="Tan Y."/>
            <person name="Valentine D.L."/>
            <person name="O'Malley M.A."/>
        </authorList>
    </citation>
    <scope>NUCLEOTIDE SEQUENCE [LARGE SCALE GENOMIC DNA]</scope>
    <source>
        <strain evidence="2 3">XII</strain>
    </source>
</reference>
<evidence type="ECO:0000256" key="1">
    <source>
        <dbReference type="SAM" id="MobiDB-lite"/>
    </source>
</evidence>
<feature type="compositionally biased region" description="Basic and acidic residues" evidence="1">
    <location>
        <begin position="71"/>
        <end position="86"/>
    </location>
</feature>
<comment type="caution">
    <text evidence="2">The sequence shown here is derived from an EMBL/GenBank/DDBJ whole genome shotgun (WGS) entry which is preliminary data.</text>
</comment>
<evidence type="ECO:0000313" key="3">
    <source>
        <dbReference type="Proteomes" id="UP000243820"/>
    </source>
</evidence>
<dbReference type="Proteomes" id="UP000243820">
    <property type="component" value="Unassembled WGS sequence"/>
</dbReference>
<sequence>MLFFVTAFTREYFELVQLRSSASNPPTRKASLCSAKVVDLFTNLRFALRFRLTALACSPTRQLKSRKGGQGRKDLSAESEIRDVYG</sequence>
<protein>
    <submittedName>
        <fullName evidence="2">Uncharacterized protein</fullName>
    </submittedName>
</protein>
<dbReference type="EMBL" id="LMVO01000022">
    <property type="protein sequence ID" value="PAV09195.1"/>
    <property type="molecule type" value="Genomic_DNA"/>
</dbReference>
<organism evidence="2 3">
    <name type="scientific">Methanocorpusculum parvum</name>
    <dbReference type="NCBI Taxonomy" id="2193"/>
    <lineage>
        <taxon>Archaea</taxon>
        <taxon>Methanobacteriati</taxon>
        <taxon>Methanobacteriota</taxon>
        <taxon>Stenosarchaea group</taxon>
        <taxon>Methanomicrobia</taxon>
        <taxon>Methanomicrobiales</taxon>
        <taxon>Methanocorpusculaceae</taxon>
        <taxon>Methanocorpusculum</taxon>
    </lineage>
</organism>
<accession>A0AAX0Q7B5</accession>
<evidence type="ECO:0000313" key="2">
    <source>
        <dbReference type="EMBL" id="PAV09195.1"/>
    </source>
</evidence>
<keyword evidence="3" id="KW-1185">Reference proteome</keyword>
<gene>
    <name evidence="2" type="ORF">ASJ83_08615</name>
</gene>
<dbReference type="AlphaFoldDB" id="A0AAX0Q7B5"/>
<name>A0AAX0Q7B5_9EURY</name>
<feature type="region of interest" description="Disordered" evidence="1">
    <location>
        <begin position="61"/>
        <end position="86"/>
    </location>
</feature>
<proteinExistence type="predicted"/>